<keyword evidence="8" id="KW-0547">Nucleotide-binding</keyword>
<dbReference type="Gene3D" id="1.10.287.130">
    <property type="match status" value="1"/>
</dbReference>
<keyword evidence="13" id="KW-0472">Membrane</keyword>
<dbReference type="SUPFAM" id="SSF103190">
    <property type="entry name" value="Sensory domain-like"/>
    <property type="match status" value="1"/>
</dbReference>
<protein>
    <recommendedName>
        <fullName evidence="3">histidine kinase</fullName>
        <ecNumber evidence="3">2.7.13.3</ecNumber>
    </recommendedName>
</protein>
<evidence type="ECO:0000256" key="4">
    <source>
        <dbReference type="ARBA" id="ARBA00022475"/>
    </source>
</evidence>
<comment type="subcellular location">
    <subcellularLocation>
        <location evidence="2">Cell membrane</location>
        <topology evidence="2">Multi-pass membrane protein</topology>
    </subcellularLocation>
</comment>
<gene>
    <name evidence="15" type="ORF">CQ405_07700</name>
</gene>
<keyword evidence="9 15" id="KW-0418">Kinase</keyword>
<evidence type="ECO:0000256" key="13">
    <source>
        <dbReference type="SAM" id="Phobius"/>
    </source>
</evidence>
<keyword evidence="10" id="KW-0067">ATP-binding</keyword>
<keyword evidence="4" id="KW-1003">Cell membrane</keyword>
<dbReference type="Pfam" id="PF00512">
    <property type="entry name" value="HisKA"/>
    <property type="match status" value="1"/>
</dbReference>
<dbReference type="SMART" id="SM00388">
    <property type="entry name" value="HisKA"/>
    <property type="match status" value="1"/>
</dbReference>
<evidence type="ECO:0000256" key="3">
    <source>
        <dbReference type="ARBA" id="ARBA00012438"/>
    </source>
</evidence>
<reference evidence="16" key="1">
    <citation type="submission" date="2017-10" db="EMBL/GenBank/DDBJ databases">
        <title>Campylobacter species from seals.</title>
        <authorList>
            <person name="Gilbert M.J."/>
            <person name="Zomer A.L."/>
            <person name="Timmerman A.J."/>
            <person name="Duim B."/>
            <person name="Wagenaar J.A."/>
        </authorList>
    </citation>
    <scope>NUCLEOTIDE SEQUENCE [LARGE SCALE GENOMIC DNA]</scope>
    <source>
        <strain evidence="16">17S00004-5</strain>
    </source>
</reference>
<keyword evidence="5" id="KW-0597">Phosphoprotein</keyword>
<evidence type="ECO:0000256" key="1">
    <source>
        <dbReference type="ARBA" id="ARBA00000085"/>
    </source>
</evidence>
<dbReference type="PROSITE" id="PS50109">
    <property type="entry name" value="HIS_KIN"/>
    <property type="match status" value="1"/>
</dbReference>
<dbReference type="SUPFAM" id="SSF47384">
    <property type="entry name" value="Homodimeric domain of signal transducing histidine kinase"/>
    <property type="match status" value="1"/>
</dbReference>
<dbReference type="PANTHER" id="PTHR43065:SF10">
    <property type="entry name" value="PEROXIDE STRESS-ACTIVATED HISTIDINE KINASE MAK3"/>
    <property type="match status" value="1"/>
</dbReference>
<dbReference type="InterPro" id="IPR003594">
    <property type="entry name" value="HATPase_dom"/>
</dbReference>
<dbReference type="InterPro" id="IPR004358">
    <property type="entry name" value="Sig_transdc_His_kin-like_C"/>
</dbReference>
<dbReference type="EMBL" id="PDHH01000007">
    <property type="protein sequence ID" value="PSM51447.1"/>
    <property type="molecule type" value="Genomic_DNA"/>
</dbReference>
<organism evidence="15 16">
    <name type="scientific">Campylobacter blaseri</name>
    <dbReference type="NCBI Taxonomy" id="2042961"/>
    <lineage>
        <taxon>Bacteria</taxon>
        <taxon>Pseudomonadati</taxon>
        <taxon>Campylobacterota</taxon>
        <taxon>Epsilonproteobacteria</taxon>
        <taxon>Campylobacterales</taxon>
        <taxon>Campylobacteraceae</taxon>
        <taxon>Campylobacter</taxon>
    </lineage>
</organism>
<feature type="domain" description="Histidine kinase" evidence="14">
    <location>
        <begin position="385"/>
        <end position="597"/>
    </location>
</feature>
<evidence type="ECO:0000256" key="7">
    <source>
        <dbReference type="ARBA" id="ARBA00022692"/>
    </source>
</evidence>
<feature type="transmembrane region" description="Helical" evidence="13">
    <location>
        <begin position="20"/>
        <end position="40"/>
    </location>
</feature>
<dbReference type="Gene3D" id="3.30.565.10">
    <property type="entry name" value="Histidine kinase-like ATPase, C-terminal domain"/>
    <property type="match status" value="1"/>
</dbReference>
<dbReference type="CDD" id="cd00082">
    <property type="entry name" value="HisKA"/>
    <property type="match status" value="1"/>
</dbReference>
<dbReference type="GO" id="GO:0000155">
    <property type="term" value="F:phosphorelay sensor kinase activity"/>
    <property type="evidence" value="ECO:0007669"/>
    <property type="project" value="InterPro"/>
</dbReference>
<keyword evidence="11 13" id="KW-1133">Transmembrane helix</keyword>
<evidence type="ECO:0000256" key="10">
    <source>
        <dbReference type="ARBA" id="ARBA00022840"/>
    </source>
</evidence>
<dbReference type="PANTHER" id="PTHR43065">
    <property type="entry name" value="SENSOR HISTIDINE KINASE"/>
    <property type="match status" value="1"/>
</dbReference>
<feature type="transmembrane region" description="Helical" evidence="13">
    <location>
        <begin position="308"/>
        <end position="327"/>
    </location>
</feature>
<sequence>MPEIEKLSKEHKKFGFKLFLSYITFTILLIISITIIHIHLSNDLNLRDFEREAALQSSEKKKEFDTFFKKKADSVLAIAKNEYFLNFIEDNSYEYYIDLLLLTIMDANKDYMQLRFLDKNGVEKIRFERDNQYDEPYKNLNLQDKSNRYYFTSSKDIPNHAVWFSPIDLNIEHGKIEKPNKAVARVATPIYIKAKFQGILIINIFIQDLLESITKSTIYDMYITDMNGYYIKHKNKEHDWSFYDSKHRLEDDLTTKMVENINKNKQKAKVLSDTIYIQPLNLGKQKLNLLLIKSEKSKQELTDNNNKMVVAILIFSFFMSIIFSMIFSSPLKKMYEIVVLQAQKLRELAINLDKKVQIESLKNAKKDRLLQHQNKLVELGDMIGNIAHQWRHPITRLSLTLQNLKEFQAKGKLKDELLEKSLDTSMHQIEFMSNTIDNFKDFYRSDTVKKEFFVQNAIDSILKIIGPTLKHNNIKINIYDKQHTSIYGNKNEFSQVLMNLIVNSKDAFVDKQIKSPNIDINIEKINTQIQIQISDNAGGIDEKIIPHIFDPYFTTKEKKGTGIGLYLAKAIIEEKMQGKILVQNRQDGVAFTIILKQ</sequence>
<dbReference type="EC" id="2.7.13.3" evidence="3"/>
<dbReference type="GO" id="GO:0005886">
    <property type="term" value="C:plasma membrane"/>
    <property type="evidence" value="ECO:0007669"/>
    <property type="project" value="UniProtKB-SubCell"/>
</dbReference>
<dbReference type="GO" id="GO:0005524">
    <property type="term" value="F:ATP binding"/>
    <property type="evidence" value="ECO:0007669"/>
    <property type="project" value="UniProtKB-KW"/>
</dbReference>
<dbReference type="AlphaFoldDB" id="A0A2P8QYX5"/>
<dbReference type="InterPro" id="IPR036890">
    <property type="entry name" value="HATPase_C_sf"/>
</dbReference>
<dbReference type="Proteomes" id="UP000240535">
    <property type="component" value="Unassembled WGS sequence"/>
</dbReference>
<dbReference type="InterPro" id="IPR029151">
    <property type="entry name" value="Sensor-like_sf"/>
</dbReference>
<evidence type="ECO:0000256" key="6">
    <source>
        <dbReference type="ARBA" id="ARBA00022679"/>
    </source>
</evidence>
<dbReference type="Gene3D" id="3.30.450.20">
    <property type="entry name" value="PAS domain"/>
    <property type="match status" value="1"/>
</dbReference>
<evidence type="ECO:0000256" key="2">
    <source>
        <dbReference type="ARBA" id="ARBA00004651"/>
    </source>
</evidence>
<dbReference type="InterPro" id="IPR003661">
    <property type="entry name" value="HisK_dim/P_dom"/>
</dbReference>
<evidence type="ECO:0000313" key="15">
    <source>
        <dbReference type="EMBL" id="PSM51447.1"/>
    </source>
</evidence>
<dbReference type="SUPFAM" id="SSF55874">
    <property type="entry name" value="ATPase domain of HSP90 chaperone/DNA topoisomerase II/histidine kinase"/>
    <property type="match status" value="1"/>
</dbReference>
<accession>A0A2P8QYX5</accession>
<evidence type="ECO:0000256" key="12">
    <source>
        <dbReference type="ARBA" id="ARBA00023012"/>
    </source>
</evidence>
<evidence type="ECO:0000256" key="8">
    <source>
        <dbReference type="ARBA" id="ARBA00022741"/>
    </source>
</evidence>
<evidence type="ECO:0000256" key="5">
    <source>
        <dbReference type="ARBA" id="ARBA00022553"/>
    </source>
</evidence>
<dbReference type="Pfam" id="PF21623">
    <property type="entry name" value="HK_sensor_dom_bact"/>
    <property type="match status" value="1"/>
</dbReference>
<dbReference type="InterPro" id="IPR005467">
    <property type="entry name" value="His_kinase_dom"/>
</dbReference>
<dbReference type="InterPro" id="IPR048760">
    <property type="entry name" value="VP0354-like_sensor_dom"/>
</dbReference>
<keyword evidence="16" id="KW-1185">Reference proteome</keyword>
<name>A0A2P8QYX5_9BACT</name>
<dbReference type="RefSeq" id="WP_106872366.1">
    <property type="nucleotide sequence ID" value="NZ_CP053841.1"/>
</dbReference>
<evidence type="ECO:0000256" key="11">
    <source>
        <dbReference type="ARBA" id="ARBA00022989"/>
    </source>
</evidence>
<keyword evidence="6" id="KW-0808">Transferase</keyword>
<evidence type="ECO:0000259" key="14">
    <source>
        <dbReference type="PROSITE" id="PS50109"/>
    </source>
</evidence>
<dbReference type="InterPro" id="IPR036097">
    <property type="entry name" value="HisK_dim/P_sf"/>
</dbReference>
<dbReference type="OrthoDB" id="5348717at2"/>
<comment type="catalytic activity">
    <reaction evidence="1">
        <text>ATP + protein L-histidine = ADP + protein N-phospho-L-histidine.</text>
        <dbReference type="EC" id="2.7.13.3"/>
    </reaction>
</comment>
<dbReference type="Pfam" id="PF02518">
    <property type="entry name" value="HATPase_c"/>
    <property type="match status" value="1"/>
</dbReference>
<comment type="caution">
    <text evidence="15">The sequence shown here is derived from an EMBL/GenBank/DDBJ whole genome shotgun (WGS) entry which is preliminary data.</text>
</comment>
<keyword evidence="7 13" id="KW-0812">Transmembrane</keyword>
<dbReference type="SMART" id="SM00387">
    <property type="entry name" value="HATPase_c"/>
    <property type="match status" value="1"/>
</dbReference>
<evidence type="ECO:0000256" key="9">
    <source>
        <dbReference type="ARBA" id="ARBA00022777"/>
    </source>
</evidence>
<keyword evidence="12" id="KW-0902">Two-component regulatory system</keyword>
<dbReference type="PRINTS" id="PR00344">
    <property type="entry name" value="BCTRLSENSOR"/>
</dbReference>
<proteinExistence type="predicted"/>
<evidence type="ECO:0000313" key="16">
    <source>
        <dbReference type="Proteomes" id="UP000240535"/>
    </source>
</evidence>